<dbReference type="EMBL" id="CADCWA010000050">
    <property type="protein sequence ID" value="CAA9507556.1"/>
    <property type="molecule type" value="Genomic_DNA"/>
</dbReference>
<accession>A0A6J4SXF0</accession>
<feature type="compositionally biased region" description="Basic and acidic residues" evidence="1">
    <location>
        <begin position="1"/>
        <end position="10"/>
    </location>
</feature>
<proteinExistence type="predicted"/>
<sequence length="46" mass="5266">MDAMDGKRTFEQPAVGSDYKGRMRSSAVRVANHRAFLREDSFAFQQ</sequence>
<dbReference type="AlphaFoldDB" id="A0A6J4SXF0"/>
<protein>
    <submittedName>
        <fullName evidence="2">Uncharacterized protein</fullName>
    </submittedName>
</protein>
<feature type="region of interest" description="Disordered" evidence="1">
    <location>
        <begin position="1"/>
        <end position="23"/>
    </location>
</feature>
<organism evidence="2">
    <name type="scientific">uncultured Sphingomonas sp</name>
    <dbReference type="NCBI Taxonomy" id="158754"/>
    <lineage>
        <taxon>Bacteria</taxon>
        <taxon>Pseudomonadati</taxon>
        <taxon>Pseudomonadota</taxon>
        <taxon>Alphaproteobacteria</taxon>
        <taxon>Sphingomonadales</taxon>
        <taxon>Sphingomonadaceae</taxon>
        <taxon>Sphingomonas</taxon>
        <taxon>environmental samples</taxon>
    </lineage>
</organism>
<gene>
    <name evidence="2" type="ORF">AVDCRST_MAG31-766</name>
</gene>
<evidence type="ECO:0000313" key="2">
    <source>
        <dbReference type="EMBL" id="CAA9507556.1"/>
    </source>
</evidence>
<evidence type="ECO:0000256" key="1">
    <source>
        <dbReference type="SAM" id="MobiDB-lite"/>
    </source>
</evidence>
<reference evidence="2" key="1">
    <citation type="submission" date="2020-02" db="EMBL/GenBank/DDBJ databases">
        <authorList>
            <person name="Meier V. D."/>
        </authorList>
    </citation>
    <scope>NUCLEOTIDE SEQUENCE</scope>
    <source>
        <strain evidence="2">AVDCRST_MAG31</strain>
    </source>
</reference>
<name>A0A6J4SXF0_9SPHN</name>